<dbReference type="EMBL" id="NKHZ01000055">
    <property type="protein sequence ID" value="PNS16763.1"/>
    <property type="molecule type" value="Genomic_DNA"/>
</dbReference>
<evidence type="ECO:0000313" key="3">
    <source>
        <dbReference type="Proteomes" id="UP000243797"/>
    </source>
</evidence>
<proteinExistence type="predicted"/>
<dbReference type="Pfam" id="PF19527">
    <property type="entry name" value="DUF6055"/>
    <property type="match status" value="1"/>
</dbReference>
<accession>A0A2K1QPG2</accession>
<evidence type="ECO:0000313" key="2">
    <source>
        <dbReference type="EMBL" id="PNS16763.1"/>
    </source>
</evidence>
<dbReference type="InParanoid" id="A0A2K1QPG2"/>
<dbReference type="InterPro" id="IPR045690">
    <property type="entry name" value="DUF6055"/>
</dbReference>
<dbReference type="AlphaFoldDB" id="A0A2K1QPG2"/>
<evidence type="ECO:0000256" key="1">
    <source>
        <dbReference type="SAM" id="SignalP"/>
    </source>
</evidence>
<comment type="caution">
    <text evidence="2">The sequence shown here is derived from an EMBL/GenBank/DDBJ whole genome shotgun (WGS) entry which is preliminary data.</text>
</comment>
<gene>
    <name evidence="2" type="ORF">CAC42_4727</name>
</gene>
<keyword evidence="3" id="KW-1185">Reference proteome</keyword>
<sequence length="447" mass="49507">MRSLSLESLTVSLAGLAAVSAASPPKSYRAAPVPEGNTYYGGHSFAELAKTKYWNSPHFRIYNTTKAKAAGAIQHLEGAFDCFVNVLGWKDPGISMYSTPDQGPYYKVNVFTSDPLPGVLGYMTGDYKTGLAYEVMLDEYVNRSSVVVHEFGHVLTFANTKWWNQTSTSSWAETIANYVGETYNTSPLCAASRQKFNDTGGWTLFQPQVVVSYSYLTLIDATQAGNDYFAWPFLAYMTTNLDNYAGLGRDIMKKMFNRYKVNSNETPFHTLQRILGQKATVQQVVKNYWARMANADFNNTMMYTQLFYYNSQLNYDNLYANGTNTYRVKTAKQPKYFGASIIPLNVTSSDRSATVRITAPSAFSATVAVKDTSASGFSVRYIDVAITKNAGRATFKLGENEQATLTVVNTPKELLQYDGRVTNTGAVAEGLDFRITMKGAVPPYSTS</sequence>
<keyword evidence="1" id="KW-0732">Signal</keyword>
<protein>
    <submittedName>
        <fullName evidence="2">Uncharacterized protein</fullName>
    </submittedName>
</protein>
<feature type="chain" id="PRO_5014438902" evidence="1">
    <location>
        <begin position="22"/>
        <end position="447"/>
    </location>
</feature>
<reference evidence="2 3" key="1">
    <citation type="submission" date="2017-06" db="EMBL/GenBank/DDBJ databases">
        <title>Draft genome sequence of a variant of Elsinoe murrayae.</title>
        <authorList>
            <person name="Cheng Q."/>
        </authorList>
    </citation>
    <scope>NUCLEOTIDE SEQUENCE [LARGE SCALE GENOMIC DNA]</scope>
    <source>
        <strain evidence="2 3">CQ-2017a</strain>
    </source>
</reference>
<dbReference type="Proteomes" id="UP000243797">
    <property type="component" value="Unassembled WGS sequence"/>
</dbReference>
<feature type="signal peptide" evidence="1">
    <location>
        <begin position="1"/>
        <end position="21"/>
    </location>
</feature>
<dbReference type="SUPFAM" id="SSF55486">
    <property type="entry name" value="Metalloproteases ('zincins'), catalytic domain"/>
    <property type="match status" value="1"/>
</dbReference>
<dbReference type="OrthoDB" id="5319191at2759"/>
<name>A0A2K1QPG2_9PEZI</name>
<organism evidence="2 3">
    <name type="scientific">Sphaceloma murrayae</name>
    <dbReference type="NCBI Taxonomy" id="2082308"/>
    <lineage>
        <taxon>Eukaryota</taxon>
        <taxon>Fungi</taxon>
        <taxon>Dikarya</taxon>
        <taxon>Ascomycota</taxon>
        <taxon>Pezizomycotina</taxon>
        <taxon>Dothideomycetes</taxon>
        <taxon>Dothideomycetidae</taxon>
        <taxon>Myriangiales</taxon>
        <taxon>Elsinoaceae</taxon>
        <taxon>Sphaceloma</taxon>
    </lineage>
</organism>